<dbReference type="Proteomes" id="UP000192610">
    <property type="component" value="Unassembled WGS sequence"/>
</dbReference>
<proteinExistence type="predicted"/>
<dbReference type="OrthoDB" id="603322at2"/>
<dbReference type="InterPro" id="IPR035986">
    <property type="entry name" value="PKD_dom_sf"/>
</dbReference>
<dbReference type="RefSeq" id="WP_081202306.1">
    <property type="nucleotide sequence ID" value="NZ_FOCZ01000006.1"/>
</dbReference>
<accession>A0A1V9EHC0</accession>
<gene>
    <name evidence="3" type="ORF">A4H97_32425</name>
</gene>
<dbReference type="NCBIfam" id="TIGR04131">
    <property type="entry name" value="Bac_Flav_CTERM"/>
    <property type="match status" value="1"/>
</dbReference>
<organism evidence="3 4">
    <name type="scientific">Niastella yeongjuensis</name>
    <dbReference type="NCBI Taxonomy" id="354355"/>
    <lineage>
        <taxon>Bacteria</taxon>
        <taxon>Pseudomonadati</taxon>
        <taxon>Bacteroidota</taxon>
        <taxon>Chitinophagia</taxon>
        <taxon>Chitinophagales</taxon>
        <taxon>Chitinophagaceae</taxon>
        <taxon>Niastella</taxon>
    </lineage>
</organism>
<dbReference type="InterPro" id="IPR026341">
    <property type="entry name" value="T9SS_type_B"/>
</dbReference>
<dbReference type="EMBL" id="LVXG01000029">
    <property type="protein sequence ID" value="OQP45451.1"/>
    <property type="molecule type" value="Genomic_DNA"/>
</dbReference>
<evidence type="ECO:0000313" key="4">
    <source>
        <dbReference type="Proteomes" id="UP000192610"/>
    </source>
</evidence>
<protein>
    <recommendedName>
        <fullName evidence="2">PKD domain-containing protein</fullName>
    </recommendedName>
</protein>
<evidence type="ECO:0000259" key="2">
    <source>
        <dbReference type="PROSITE" id="PS50093"/>
    </source>
</evidence>
<comment type="caution">
    <text evidence="3">The sequence shown here is derived from an EMBL/GenBank/DDBJ whole genome shotgun (WGS) entry which is preliminary data.</text>
</comment>
<dbReference type="InterPro" id="IPR013783">
    <property type="entry name" value="Ig-like_fold"/>
</dbReference>
<dbReference type="InterPro" id="IPR000601">
    <property type="entry name" value="PKD_dom"/>
</dbReference>
<dbReference type="Pfam" id="PF13585">
    <property type="entry name" value="CHU_C"/>
    <property type="match status" value="1"/>
</dbReference>
<feature type="domain" description="PKD" evidence="2">
    <location>
        <begin position="602"/>
        <end position="630"/>
    </location>
</feature>
<dbReference type="Gene3D" id="2.60.120.260">
    <property type="entry name" value="Galactose-binding domain-like"/>
    <property type="match status" value="1"/>
</dbReference>
<evidence type="ECO:0000313" key="3">
    <source>
        <dbReference type="EMBL" id="OQP45451.1"/>
    </source>
</evidence>
<name>A0A1V9EHC0_9BACT</name>
<reference evidence="4" key="1">
    <citation type="submission" date="2016-04" db="EMBL/GenBank/DDBJ databases">
        <authorList>
            <person name="Chen L."/>
            <person name="Zhuang W."/>
            <person name="Wang G."/>
        </authorList>
    </citation>
    <scope>NUCLEOTIDE SEQUENCE [LARGE SCALE GENOMIC DNA]</scope>
    <source>
        <strain evidence="4">17621</strain>
    </source>
</reference>
<feature type="chain" id="PRO_5010714268" description="PKD domain-containing protein" evidence="1">
    <location>
        <begin position="20"/>
        <end position="1294"/>
    </location>
</feature>
<evidence type="ECO:0000256" key="1">
    <source>
        <dbReference type="SAM" id="SignalP"/>
    </source>
</evidence>
<dbReference type="Gene3D" id="2.60.40.10">
    <property type="entry name" value="Immunoglobulins"/>
    <property type="match status" value="1"/>
</dbReference>
<keyword evidence="4" id="KW-1185">Reference proteome</keyword>
<keyword evidence="1" id="KW-0732">Signal</keyword>
<feature type="signal peptide" evidence="1">
    <location>
        <begin position="1"/>
        <end position="19"/>
    </location>
</feature>
<dbReference type="STRING" id="354355.SAMN05660816_03455"/>
<dbReference type="PROSITE" id="PS50093">
    <property type="entry name" value="PKD"/>
    <property type="match status" value="1"/>
</dbReference>
<dbReference type="SUPFAM" id="SSF49299">
    <property type="entry name" value="PKD domain"/>
    <property type="match status" value="1"/>
</dbReference>
<sequence>MKFFLFAIIPSLLFEHAFSQVTIQFTTPDTVCMNTPVNITNTSLNASTYYWNFCVGNINTPPDAFNIGNPGNLSVPVFMDYVYTNNNYYAFVSNHGSGHLVRLDFGSSLLNTPTAVDLGNYGGILEASSAIEGIQVVQNEGNWYAIIVGGTTIAGTQPRIVKIDFGASITSPGQATNWGNIGNIEQPIDLHVFKEGNNWYGFTLNSENNTITRFDFTNSFNNTPTAVNLGNIGGLQYPTGIYAINDNGFWRVFISNGGDNRQIGTNSSITRLDFGNSLLNTPTGVNLGNPGGQLHHPRDFIIMKFCGQIIGFAVNGNPSYYDLLRLDFNNDLTSAPTITSLGNTGNYSFPHSISRLFRANDEVYAFITNAANNTISRLRFAGCTNASISSSTLQDPLPVSYSTPGTYNINLTIDDGLPTQTSLCKQVVVLPPLVHTPAKTVAICNGDNIKIGTGVKNAKYTWNTGGSTDSIIVNTSGTYWVQTDRFGCTNRDSIIVSYLPAPAVNLGPDIITCQLNNLVLDAGNTGAAYLWQDGSAFRTFTANSFGKYYVKVTGANGCVMSDTITLTQKLTGFADFFFKQDVCDPLAVQLISNGNNLTNPYWSFGDGNSITGNLSPSYRYPAFGNYTVKMGIEVNGCKDTITKIIAVNLVNNDIIFTPDTTICFNTSAQLRAYPALSSCWSPATYLSDPTIPAPITTTPEKITYYYTAEVPGNNLVINGDFSNGNNNIGSSYKYTTQNTGSGEYTVGPNAQAWNPLLAGCQEHTGGSGNMLIVHGNAQVNEKMWSQSIPVQPNTNYAFSAWVQGTNPNAGSSNSPQLQFSINGLPAGNIFQPGLTACGWNQHYIVWNSGNNTSADIAIVNQHNTQAGNDFALDDLSFAPVTVQREGVTISIDTPFVKTINDTIVCTSSPVPLTASGAVTWSWTPTTGLSDAAISNPVATPNVPTAYIVTGTNINGCSAKDTVQINLFLVPTIISNHDILACPNTAVQLSANNALTSFAWTPAATLNDPALANPIATPSQNTTYQVQVTDVNNCIYSDSVHVLFRTIQFAAAGTNGAICQGKPIALQATGGDTYVWNPATFLDNANSATPIAKPDTSMLYNVYIKESNCNHDTTIAVQVLVNPAPAVTAEKTNDLDCLVHSAKLSATGSVGSVYRWFPTSRLDHPEMPNPVTTTDTTITYVVTGTNKFGCSTSDSVTVYVTATGKISFEVPNAFTPNGDGRNDCLGVKSWGGVQMEEFSIFNRWGQRVFTTNRPGVCWDGRFRGEPQPADGYAYVIKAKTYCGPIKRTGVIMLIR</sequence>